<accession>A0A5M9NXJ4</accession>
<name>A0A5M9NXJ4_9VIBR</name>
<proteinExistence type="predicted"/>
<dbReference type="RefSeq" id="WP_086714996.1">
    <property type="nucleotide sequence ID" value="NZ_AP025494.1"/>
</dbReference>
<evidence type="ECO:0000313" key="2">
    <source>
        <dbReference type="Proteomes" id="UP000322521"/>
    </source>
</evidence>
<evidence type="ECO:0000313" key="1">
    <source>
        <dbReference type="EMBL" id="KAA8675600.1"/>
    </source>
</evidence>
<dbReference type="AlphaFoldDB" id="A0A5M9NXJ4"/>
<gene>
    <name evidence="1" type="ORF">F4W18_13315</name>
</gene>
<organism evidence="1 2">
    <name type="scientific">Vibrio gigantis</name>
    <dbReference type="NCBI Taxonomy" id="296199"/>
    <lineage>
        <taxon>Bacteria</taxon>
        <taxon>Pseudomonadati</taxon>
        <taxon>Pseudomonadota</taxon>
        <taxon>Gammaproteobacteria</taxon>
        <taxon>Vibrionales</taxon>
        <taxon>Vibrionaceae</taxon>
        <taxon>Vibrio</taxon>
    </lineage>
</organism>
<dbReference type="Proteomes" id="UP000322521">
    <property type="component" value="Unassembled WGS sequence"/>
</dbReference>
<comment type="caution">
    <text evidence="1">The sequence shown here is derived from an EMBL/GenBank/DDBJ whole genome shotgun (WGS) entry which is preliminary data.</text>
</comment>
<dbReference type="EMBL" id="VXJS01000007">
    <property type="protein sequence ID" value="KAA8675600.1"/>
    <property type="molecule type" value="Genomic_DNA"/>
</dbReference>
<protein>
    <submittedName>
        <fullName evidence="1">Uncharacterized protein</fullName>
    </submittedName>
</protein>
<keyword evidence="2" id="KW-1185">Reference proteome</keyword>
<sequence>MNSFTDSLIDHSHELGRGYGPYAQVDMLHNILELIGPTLDKVKLQELINSVGFIEALDLKSEEDKAFVLGQLQDALNQ</sequence>
<reference evidence="1 2" key="1">
    <citation type="submission" date="2019-09" db="EMBL/GenBank/DDBJ databases">
        <title>Draft genome sequence of various Type strains from the CCUG.</title>
        <authorList>
            <person name="Pineiro-Iglesias B."/>
            <person name="Tunovic T."/>
            <person name="Unosson C."/>
            <person name="Inganas E."/>
            <person name="Ohlen M."/>
            <person name="Cardew S."/>
            <person name="Jensie-Markopoulos S."/>
            <person name="Salva-Serra F."/>
            <person name="Jaen-Luchoro D."/>
            <person name="Karlsson R."/>
            <person name="Svensson-Stadler L."/>
            <person name="Chun J."/>
            <person name="Moore E."/>
        </authorList>
    </citation>
    <scope>NUCLEOTIDE SEQUENCE [LARGE SCALE GENOMIC DNA]</scope>
    <source>
        <strain evidence="1 2">CCUG 56969T</strain>
    </source>
</reference>